<evidence type="ECO:0000313" key="2">
    <source>
        <dbReference type="Proteomes" id="UP000800040"/>
    </source>
</evidence>
<organism evidence="1 2">
    <name type="scientific">Decorospora gaudefroyi</name>
    <dbReference type="NCBI Taxonomy" id="184978"/>
    <lineage>
        <taxon>Eukaryota</taxon>
        <taxon>Fungi</taxon>
        <taxon>Dikarya</taxon>
        <taxon>Ascomycota</taxon>
        <taxon>Pezizomycotina</taxon>
        <taxon>Dothideomycetes</taxon>
        <taxon>Pleosporomycetidae</taxon>
        <taxon>Pleosporales</taxon>
        <taxon>Pleosporineae</taxon>
        <taxon>Pleosporaceae</taxon>
        <taxon>Decorospora</taxon>
    </lineage>
</organism>
<name>A0A6A5KKY7_9PLEO</name>
<proteinExistence type="predicted"/>
<protein>
    <submittedName>
        <fullName evidence="1">Uncharacterized protein</fullName>
    </submittedName>
</protein>
<keyword evidence="2" id="KW-1185">Reference proteome</keyword>
<sequence length="115" mass="12265">MGCATFRLKLNNFFGTACGVPPTAPKKLRITISKLPPDRVLPLCFALSLLPSLPHHIPPGAVSRTHTICPSFIVPLLLSNFLPSCTTTLLLILCSAPPTDQTGKLYLGLANTRGS</sequence>
<gene>
    <name evidence="1" type="ORF">BDW02DRAFT_242404</name>
</gene>
<accession>A0A6A5KKY7</accession>
<dbReference type="Proteomes" id="UP000800040">
    <property type="component" value="Unassembled WGS sequence"/>
</dbReference>
<dbReference type="EMBL" id="ML975274">
    <property type="protein sequence ID" value="KAF1836402.1"/>
    <property type="molecule type" value="Genomic_DNA"/>
</dbReference>
<dbReference type="AlphaFoldDB" id="A0A6A5KKY7"/>
<reference evidence="1" key="1">
    <citation type="submission" date="2020-01" db="EMBL/GenBank/DDBJ databases">
        <authorList>
            <consortium name="DOE Joint Genome Institute"/>
            <person name="Haridas S."/>
            <person name="Albert R."/>
            <person name="Binder M."/>
            <person name="Bloem J."/>
            <person name="Labutti K."/>
            <person name="Salamov A."/>
            <person name="Andreopoulos B."/>
            <person name="Baker S.E."/>
            <person name="Barry K."/>
            <person name="Bills G."/>
            <person name="Bluhm B.H."/>
            <person name="Cannon C."/>
            <person name="Castanera R."/>
            <person name="Culley D.E."/>
            <person name="Daum C."/>
            <person name="Ezra D."/>
            <person name="Gonzalez J.B."/>
            <person name="Henrissat B."/>
            <person name="Kuo A."/>
            <person name="Liang C."/>
            <person name="Lipzen A."/>
            <person name="Lutzoni F."/>
            <person name="Magnuson J."/>
            <person name="Mondo S."/>
            <person name="Nolan M."/>
            <person name="Ohm R."/>
            <person name="Pangilinan J."/>
            <person name="Park H.-J."/>
            <person name="Ramirez L."/>
            <person name="Alfaro M."/>
            <person name="Sun H."/>
            <person name="Tritt A."/>
            <person name="Yoshinaga Y."/>
            <person name="Zwiers L.-H."/>
            <person name="Turgeon B.G."/>
            <person name="Goodwin S.B."/>
            <person name="Spatafora J.W."/>
            <person name="Crous P.W."/>
            <person name="Grigoriev I.V."/>
        </authorList>
    </citation>
    <scope>NUCLEOTIDE SEQUENCE</scope>
    <source>
        <strain evidence="1">P77</strain>
    </source>
</reference>
<evidence type="ECO:0000313" key="1">
    <source>
        <dbReference type="EMBL" id="KAF1836402.1"/>
    </source>
</evidence>